<reference evidence="3" key="1">
    <citation type="submission" date="2016-11" db="UniProtKB">
        <authorList>
            <consortium name="WormBaseParasite"/>
        </authorList>
    </citation>
    <scope>IDENTIFICATION</scope>
</reference>
<evidence type="ECO:0000313" key="2">
    <source>
        <dbReference type="Proteomes" id="UP000095281"/>
    </source>
</evidence>
<accession>A0A1I8BWA7</accession>
<evidence type="ECO:0000313" key="3">
    <source>
        <dbReference type="WBParaSite" id="MhA1_Contig732.frz3.gene24"/>
    </source>
</evidence>
<feature type="signal peptide" evidence="1">
    <location>
        <begin position="1"/>
        <end position="22"/>
    </location>
</feature>
<keyword evidence="1" id="KW-0732">Signal</keyword>
<dbReference type="AlphaFoldDB" id="A0A1I8BWA7"/>
<feature type="chain" id="PRO_5009316230" evidence="1">
    <location>
        <begin position="23"/>
        <end position="206"/>
    </location>
</feature>
<protein>
    <submittedName>
        <fullName evidence="3">DUF4412 domain-containing protein</fullName>
    </submittedName>
</protein>
<proteinExistence type="predicted"/>
<organism evidence="2 3">
    <name type="scientific">Meloidogyne hapla</name>
    <name type="common">Root-knot nematode worm</name>
    <dbReference type="NCBI Taxonomy" id="6305"/>
    <lineage>
        <taxon>Eukaryota</taxon>
        <taxon>Metazoa</taxon>
        <taxon>Ecdysozoa</taxon>
        <taxon>Nematoda</taxon>
        <taxon>Chromadorea</taxon>
        <taxon>Rhabditida</taxon>
        <taxon>Tylenchina</taxon>
        <taxon>Tylenchomorpha</taxon>
        <taxon>Tylenchoidea</taxon>
        <taxon>Meloidogynidae</taxon>
        <taxon>Meloidogyninae</taxon>
        <taxon>Meloidogyne</taxon>
    </lineage>
</organism>
<dbReference type="Proteomes" id="UP000095281">
    <property type="component" value="Unplaced"/>
</dbReference>
<dbReference type="WBParaSite" id="MhA1_Contig732.frz3.gene24">
    <property type="protein sequence ID" value="MhA1_Contig732.frz3.gene24"/>
    <property type="gene ID" value="MhA1_Contig732.frz3.gene24"/>
</dbReference>
<sequence>MNNKIKFFILFTLLFSFISSNLQPNQRFLIQSKELNKNPDGSNKINLLKMDFNKIDEEGQNKIEILLQVNEENENNIYLNPSINHCYILEGDVPKSVVKNITASENGKKLILIGNENKEKCVFKMFKENDELEKRIIKSLRRGMKIGYVKVNDSEMEDGQMTVDHRASYLIDPSIHNYFVFDPLIIDGSYEFYLDEEGITRERKNS</sequence>
<name>A0A1I8BWA7_MELHA</name>
<evidence type="ECO:0000256" key="1">
    <source>
        <dbReference type="SAM" id="SignalP"/>
    </source>
</evidence>
<keyword evidence="2" id="KW-1185">Reference proteome</keyword>